<dbReference type="EMBL" id="JACXLD010000035">
    <property type="protein sequence ID" value="MBD2860349.1"/>
    <property type="molecule type" value="Genomic_DNA"/>
</dbReference>
<accession>A0A927C3W7</accession>
<dbReference type="RefSeq" id="WP_190767016.1">
    <property type="nucleotide sequence ID" value="NZ_JACXLD010000035.1"/>
</dbReference>
<evidence type="ECO:0000259" key="2">
    <source>
        <dbReference type="Pfam" id="PF09217"/>
    </source>
</evidence>
<dbReference type="Proteomes" id="UP000610558">
    <property type="component" value="Unassembled WGS sequence"/>
</dbReference>
<dbReference type="SUPFAM" id="SSF101936">
    <property type="entry name" value="DNA-binding pseudobarrel domain"/>
    <property type="match status" value="1"/>
</dbReference>
<evidence type="ECO:0000313" key="4">
    <source>
        <dbReference type="Proteomes" id="UP000610558"/>
    </source>
</evidence>
<dbReference type="SUPFAM" id="SSF52980">
    <property type="entry name" value="Restriction endonuclease-like"/>
    <property type="match status" value="1"/>
</dbReference>
<dbReference type="InterPro" id="IPR038365">
    <property type="entry name" value="EcoRII_C_sf"/>
</dbReference>
<dbReference type="Gene3D" id="2.40.330.10">
    <property type="entry name" value="DNA-binding pseudobarrel domain"/>
    <property type="match status" value="1"/>
</dbReference>
<keyword evidence="3" id="KW-0255">Endonuclease</keyword>
<dbReference type="GO" id="GO:0003677">
    <property type="term" value="F:DNA binding"/>
    <property type="evidence" value="ECO:0007669"/>
    <property type="project" value="InterPro"/>
</dbReference>
<comment type="caution">
    <text evidence="3">The sequence shown here is derived from an EMBL/GenBank/DDBJ whole genome shotgun (WGS) entry which is preliminary data.</text>
</comment>
<dbReference type="GO" id="GO:0009307">
    <property type="term" value="P:DNA restriction-modification system"/>
    <property type="evidence" value="ECO:0007669"/>
    <property type="project" value="InterPro"/>
</dbReference>
<dbReference type="InterPro" id="IPR015300">
    <property type="entry name" value="DNA-bd_pseudobarrel_sf"/>
</dbReference>
<dbReference type="Pfam" id="PF09019">
    <property type="entry name" value="EcoRII-C"/>
    <property type="match status" value="1"/>
</dbReference>
<feature type="domain" description="Restriction endonuclease type II EcoRII C-terminal" evidence="1">
    <location>
        <begin position="222"/>
        <end position="386"/>
    </location>
</feature>
<dbReference type="InterPro" id="IPR023372">
    <property type="entry name" value="Rest_endonuc_II_EcoRII_N"/>
</dbReference>
<evidence type="ECO:0000313" key="3">
    <source>
        <dbReference type="EMBL" id="MBD2860349.1"/>
    </source>
</evidence>
<dbReference type="Pfam" id="PF09217">
    <property type="entry name" value="EcoRII-N"/>
    <property type="match status" value="1"/>
</dbReference>
<dbReference type="GO" id="GO:0009036">
    <property type="term" value="F:type II site-specific deoxyribonuclease activity"/>
    <property type="evidence" value="ECO:0007669"/>
    <property type="project" value="InterPro"/>
</dbReference>
<name>A0A927C3W7_9GAMM</name>
<keyword evidence="3" id="KW-0540">Nuclease</keyword>
<dbReference type="Gene3D" id="3.40.91.80">
    <property type="match status" value="1"/>
</dbReference>
<evidence type="ECO:0000259" key="1">
    <source>
        <dbReference type="Pfam" id="PF09019"/>
    </source>
</evidence>
<dbReference type="InterPro" id="IPR011335">
    <property type="entry name" value="Restrct_endonuc-II-like"/>
</dbReference>
<organism evidence="3 4">
    <name type="scientific">Spongiibacter pelagi</name>
    <dbReference type="NCBI Taxonomy" id="2760804"/>
    <lineage>
        <taxon>Bacteria</taxon>
        <taxon>Pseudomonadati</taxon>
        <taxon>Pseudomonadota</taxon>
        <taxon>Gammaproteobacteria</taxon>
        <taxon>Cellvibrionales</taxon>
        <taxon>Spongiibacteraceae</taxon>
        <taxon>Spongiibacter</taxon>
    </lineage>
</organism>
<proteinExistence type="predicted"/>
<protein>
    <submittedName>
        <fullName evidence="3">Restriction endonuclease</fullName>
    </submittedName>
</protein>
<reference evidence="3" key="1">
    <citation type="submission" date="2020-09" db="EMBL/GenBank/DDBJ databases">
        <authorList>
            <person name="Yoon J.-W."/>
        </authorList>
    </citation>
    <scope>NUCLEOTIDE SEQUENCE</scope>
    <source>
        <strain evidence="3">KMU-158</strain>
    </source>
</reference>
<gene>
    <name evidence="3" type="ORF">IB286_15250</name>
</gene>
<dbReference type="AlphaFoldDB" id="A0A927C3W7"/>
<sequence length="394" mass="45527">MDFKDWIYEIANESWRVYIKRLSANDTGASGGHQVGIYFPKSVLGIIFPSLNKDGAINPDVAFKATVDSDSVPEQELRAIYYNQKTRNEKRITRWKSGVEYTPLQDTEKTGSLAVFAFNNKGSLDSEFMKVWVCRNIEEEAYLEERIGEVEPQVSYFERGDIIFEGLRSYGDIKTESYPAAWNEEFPSGATIINYLFESGLHRELDPDKRLVKRRDHEFDLFKLVEHHHVSPLIQKGFNDVESFIKLANSISNRRKSRSGRSLELHLENIFREEGLSQFGVQCKTEGNKKPDFLFPDCLSYHEASYPIEKLRMLAVKTTVKDRWRQILNEANRIDTSYLFTLQQGVSVNQFKEMRDENVRLVVPSPIHGSFPKSLRAELYSLSDFINETKALYA</sequence>
<dbReference type="InterPro" id="IPR015109">
    <property type="entry name" value="Restrct_endonuc_II_EcoRII_C"/>
</dbReference>
<feature type="domain" description="Restriction endonuclease type II EcoRII N-terminal" evidence="2">
    <location>
        <begin position="12"/>
        <end position="157"/>
    </location>
</feature>
<keyword evidence="3" id="KW-0378">Hydrolase</keyword>
<keyword evidence="4" id="KW-1185">Reference proteome</keyword>